<dbReference type="InterPro" id="IPR000048">
    <property type="entry name" value="IQ_motif_EF-hand-BS"/>
</dbReference>
<keyword evidence="6 9" id="KW-0518">Myosin</keyword>
<dbReference type="GO" id="GO:0000146">
    <property type="term" value="F:microfilament motor activity"/>
    <property type="evidence" value="ECO:0007669"/>
    <property type="project" value="TreeGrafter"/>
</dbReference>
<dbReference type="Gene3D" id="3.40.850.10">
    <property type="entry name" value="Kinesin motor domain"/>
    <property type="match status" value="1"/>
</dbReference>
<dbReference type="SUPFAM" id="SSF50084">
    <property type="entry name" value="Myosin S1 fragment, N-terminal domain"/>
    <property type="match status" value="1"/>
</dbReference>
<dbReference type="PROSITE" id="PS51126">
    <property type="entry name" value="DILUTE"/>
    <property type="match status" value="1"/>
</dbReference>
<dbReference type="Pfam" id="PF00063">
    <property type="entry name" value="Myosin_head"/>
    <property type="match status" value="1"/>
</dbReference>
<dbReference type="SUPFAM" id="SSF52540">
    <property type="entry name" value="P-loop containing nucleoside triphosphate hydrolases"/>
    <property type="match status" value="2"/>
</dbReference>
<dbReference type="GO" id="GO:0005524">
    <property type="term" value="F:ATP binding"/>
    <property type="evidence" value="ECO:0007669"/>
    <property type="project" value="UniProtKB-UniRule"/>
</dbReference>
<reference evidence="15" key="1">
    <citation type="submission" date="2025-08" db="UniProtKB">
        <authorList>
            <consortium name="RefSeq"/>
        </authorList>
    </citation>
    <scope>IDENTIFICATION</scope>
</reference>
<dbReference type="GO" id="GO:0009888">
    <property type="term" value="P:tissue development"/>
    <property type="evidence" value="ECO:0007669"/>
    <property type="project" value="UniProtKB-ARBA"/>
</dbReference>
<dbReference type="PROSITE" id="PS51456">
    <property type="entry name" value="MYOSIN_MOTOR"/>
    <property type="match status" value="1"/>
</dbReference>
<dbReference type="Gene3D" id="1.10.10.820">
    <property type="match status" value="1"/>
</dbReference>
<evidence type="ECO:0000313" key="15">
    <source>
        <dbReference type="RefSeq" id="XP_011648182.1"/>
    </source>
</evidence>
<feature type="coiled-coil region" evidence="10">
    <location>
        <begin position="1183"/>
        <end position="1274"/>
    </location>
</feature>
<dbReference type="GO" id="GO:0016020">
    <property type="term" value="C:membrane"/>
    <property type="evidence" value="ECO:0007669"/>
    <property type="project" value="TreeGrafter"/>
</dbReference>
<feature type="compositionally biased region" description="Polar residues" evidence="11">
    <location>
        <begin position="1645"/>
        <end position="1658"/>
    </location>
</feature>
<evidence type="ECO:0000256" key="11">
    <source>
        <dbReference type="SAM" id="MobiDB-lite"/>
    </source>
</evidence>
<dbReference type="OrthoDB" id="6108017at2759"/>
<feature type="compositionally biased region" description="Low complexity" evidence="11">
    <location>
        <begin position="1100"/>
        <end position="1110"/>
    </location>
</feature>
<dbReference type="SMART" id="SM01132">
    <property type="entry name" value="DIL"/>
    <property type="match status" value="1"/>
</dbReference>
<dbReference type="Pfam" id="PF25966">
    <property type="entry name" value="Myo5a"/>
    <property type="match status" value="1"/>
</dbReference>
<accession>A0A6I9WZ93</accession>
<dbReference type="SMART" id="SM00242">
    <property type="entry name" value="MYSc"/>
    <property type="match status" value="1"/>
</dbReference>
<dbReference type="GO" id="GO:0051015">
    <property type="term" value="F:actin filament binding"/>
    <property type="evidence" value="ECO:0007669"/>
    <property type="project" value="TreeGrafter"/>
</dbReference>
<feature type="domain" description="Dilute" evidence="12">
    <location>
        <begin position="1535"/>
        <end position="1807"/>
    </location>
</feature>
<dbReference type="GO" id="GO:0005737">
    <property type="term" value="C:cytoplasm"/>
    <property type="evidence" value="ECO:0007669"/>
    <property type="project" value="TreeGrafter"/>
</dbReference>
<dbReference type="PROSITE" id="PS50096">
    <property type="entry name" value="IQ"/>
    <property type="match status" value="5"/>
</dbReference>
<name>A0A6I9WZ93_9HYME</name>
<dbReference type="CDD" id="cd01380">
    <property type="entry name" value="MYSc_Myo5"/>
    <property type="match status" value="1"/>
</dbReference>
<dbReference type="CDD" id="cd23767">
    <property type="entry name" value="IQCD"/>
    <property type="match status" value="1"/>
</dbReference>
<evidence type="ECO:0000256" key="1">
    <source>
        <dbReference type="ARBA" id="ARBA00008314"/>
    </source>
</evidence>
<feature type="region of interest" description="Disordered" evidence="11">
    <location>
        <begin position="1146"/>
        <end position="1176"/>
    </location>
</feature>
<dbReference type="GO" id="GO:0048513">
    <property type="term" value="P:animal organ development"/>
    <property type="evidence" value="ECO:0007669"/>
    <property type="project" value="UniProtKB-ARBA"/>
</dbReference>
<evidence type="ECO:0000256" key="2">
    <source>
        <dbReference type="ARBA" id="ARBA00022741"/>
    </source>
</evidence>
<sequence length="1853" mass="214851">MTTRELYVKDGRVWVPHPEKVWEGAVLLENYKQNQRTLKVHTEESNQTRTLEIRSDADLPPLRNPDILIGENNLTSLSFLHEPAVLYNLQVRFQRHSIYTYCGIVLVAFNPYNELPIYGNDTIWAYRGQAMGDLEPHIFAVAEEAYTKLERENHDQSIIVSGESGAGKTVSAKYTMRYFATVGGSATETQVEKKVLASSPIMEAIGNAKTTRNDNSSRFGKFIEIQFNKNYHITGASMRTYLLEKSRVVFQANEERNYHIFYQMCSAARRLPHLHLSDQNQFHYLNQGNNPRIDGVDDLAYFDETISALTMLGFTSKQQDDMLRILAAILHLGNVDISSRVIKDAKDGEVDTESCHISSSDRHLLILSELLGVDVNGMRKWLCHRKIVSTREVFLKPMTVDQAIGARDALAKHIYAELFNWIVTGINSSLQSPGPVYRFIGVLDIYGFETFDINSFEQFCINYANEKLQQQFNQHVFKLEQEEYLKEDIEWTFIDFYDNQPCIDLIETRLGILDLLDEECRMPKGSDASWAEKLYAKCIKSKHFEKPRFGTSAFLIHHFADLVQYETVGFLEKNRDTVIEEQIDVLRSGENKLLRKLFREEDPKLAVPHARVKVSAQKSAPMNTSNKQNKKTVGSQFRDSLNMLMATLNATTPHYVRCIKPNDAKEAFEYSPVRAVQQLRACGVLETIRISAAGFPSQRTYGDFFQRYRCLCRFKEIRRDDLKETCRRILARYINDEDKFKFGKTKVLFRAGQVAYLEKLRAERQRDACVMIQKTARGLIHYNRYKKIRRSILGLQRYGRGYIARQKAEAIRRERAAVKIQARVKGWLQRRWYLQMKRTILGLQTRGRGNMARVRYRIMKDNAAATVIQRFARGYLVRMACKKKLRDIIIVQSCIRKRQAKKVFRRLKAEARSVEHVKSLNKGLEMKIITLQQKINELAKENQHLKNVQNEMIDLKCKLDGLKSVDIENKKLNGVVQSKERELKMMEEILQREKDEKMDILHDKERAALQKDEENKKLQKENERLRKELSIATEKLKSNQRGAEENLKYRLEQEKDLLRLEQDQDRGAYQRLLKDYHELEQHAEILEQKLASQGILGHSRSLSNASSGSGQITSTENPQDDQNDFGYGSVRSTASSSTLYSRVETIDWNQQRSDSPPDGEVQASKSPSEVPAPSHAPVDIGLVLKLQQKLKDVEKEKGRLVRMVEDLERDSNEESIRTQDSFRLQELEMENAQLKKDLNSLRKTVSSASPSSAQQNLMIQFEALQEELERRREECIQLHSVLADHTRRMKSLGSNYGRDVDIINEDGELVLAFEAQKKINSKLKTKAPRGEQLEDELQAKERNWRSQRDEWRNEIDRLQEEIEKQQKLLSINLSKSPQTQAELYMQYEVARLTSENLELQEKYDKMAEECRRFKKQCRILAKRLKDAGYEGEERPYMLKSAVPNAVEYANGCAAVSDTHREGSNMPIIRKKERDYEGMFEFRKEDINVIIRHLVIELRPRIAVTLLPGLPAYILFMCIRHTDCINDDDKVRSLLTEYLNAVKRVLKKRDDFDSRVLWLSNTLRLLHNMKQYSGDKPFQIENTPRQNEQCLRNFDLSEYRVVLSNVALWIFNNLITNLKERIQALTVPALLEHEAISVPTDKTGRPRSSSMGGEPDSTQQKLDKLLGELTSVHKTLQYHGVDPEVIMQLFKQLFYFMCASALNNLLLRSELCRWTKGMQIRYNMSHLEQWGRDRRLEAASEALQPIIQASQLLQARKTDEDVNSVCEMCNKLTANQIVKILNLYTPVDDYESRVPFSFIKKVQDKLKERGENNEQLLMDLKYSYPVRFSFNPSDIRLEDIEVPEVLHLPMLKKV</sequence>
<dbReference type="InterPro" id="IPR036103">
    <property type="entry name" value="MYSc_Myo5"/>
</dbReference>
<evidence type="ECO:0000256" key="4">
    <source>
        <dbReference type="ARBA" id="ARBA00022860"/>
    </source>
</evidence>
<dbReference type="InterPro" id="IPR027417">
    <property type="entry name" value="P-loop_NTPase"/>
</dbReference>
<keyword evidence="4" id="KW-0112">Calmodulin-binding</keyword>
<feature type="coiled-coil region" evidence="10">
    <location>
        <begin position="1330"/>
        <end position="1416"/>
    </location>
</feature>
<dbReference type="RefSeq" id="XP_011648182.1">
    <property type="nucleotide sequence ID" value="XM_011649880.1"/>
</dbReference>
<dbReference type="FunFam" id="1.10.10.820:FF:000001">
    <property type="entry name" value="Myosin heavy chain"/>
    <property type="match status" value="1"/>
</dbReference>
<dbReference type="InterPro" id="IPR002710">
    <property type="entry name" value="Dilute_dom"/>
</dbReference>
<dbReference type="InterPro" id="IPR001609">
    <property type="entry name" value="Myosin_head_motor_dom-like"/>
</dbReference>
<dbReference type="KEGG" id="pbar:105434225"/>
<dbReference type="GO" id="GO:0016459">
    <property type="term" value="C:myosin complex"/>
    <property type="evidence" value="ECO:0007669"/>
    <property type="project" value="UniProtKB-KW"/>
</dbReference>
<evidence type="ECO:0000256" key="8">
    <source>
        <dbReference type="ARBA" id="ARBA00023203"/>
    </source>
</evidence>
<keyword evidence="7 9" id="KW-0505">Motor protein</keyword>
<dbReference type="GO" id="GO:0009653">
    <property type="term" value="P:anatomical structure morphogenesis"/>
    <property type="evidence" value="ECO:0007669"/>
    <property type="project" value="UniProtKB-ARBA"/>
</dbReference>
<feature type="binding site" evidence="9">
    <location>
        <begin position="162"/>
        <end position="169"/>
    </location>
    <ligand>
        <name>ATP</name>
        <dbReference type="ChEBI" id="CHEBI:30616"/>
    </ligand>
</feature>
<feature type="region of interest" description="Disordered" evidence="11">
    <location>
        <begin position="1100"/>
        <end position="1130"/>
    </location>
</feature>
<evidence type="ECO:0000259" key="13">
    <source>
        <dbReference type="PROSITE" id="PS51456"/>
    </source>
</evidence>
<evidence type="ECO:0000256" key="10">
    <source>
        <dbReference type="SAM" id="Coils"/>
    </source>
</evidence>
<evidence type="ECO:0000256" key="9">
    <source>
        <dbReference type="PROSITE-ProRule" id="PRU00782"/>
    </source>
</evidence>
<proteinExistence type="inferred from homology"/>
<feature type="region of interest" description="Actin-binding" evidence="9">
    <location>
        <begin position="641"/>
        <end position="663"/>
    </location>
</feature>
<dbReference type="InterPro" id="IPR058662">
    <property type="entry name" value="Myo5a/b_dom"/>
</dbReference>
<dbReference type="Proteomes" id="UP000504615">
    <property type="component" value="Unplaced"/>
</dbReference>
<dbReference type="PANTHER" id="PTHR13140:SF706">
    <property type="entry name" value="DILUTE CLASS UNCONVENTIONAL MYOSIN, ISOFORM C"/>
    <property type="match status" value="1"/>
</dbReference>
<evidence type="ECO:0000256" key="7">
    <source>
        <dbReference type="ARBA" id="ARBA00023175"/>
    </source>
</evidence>
<dbReference type="GO" id="GO:0007015">
    <property type="term" value="P:actin filament organization"/>
    <property type="evidence" value="ECO:0007669"/>
    <property type="project" value="TreeGrafter"/>
</dbReference>
<dbReference type="CTD" id="35680"/>
<dbReference type="Gene3D" id="6.20.240.20">
    <property type="match status" value="1"/>
</dbReference>
<evidence type="ECO:0000256" key="5">
    <source>
        <dbReference type="ARBA" id="ARBA00023054"/>
    </source>
</evidence>
<dbReference type="Gene3D" id="1.20.5.190">
    <property type="match status" value="3"/>
</dbReference>
<evidence type="ECO:0000313" key="14">
    <source>
        <dbReference type="Proteomes" id="UP000504615"/>
    </source>
</evidence>
<dbReference type="GO" id="GO:0048731">
    <property type="term" value="P:system development"/>
    <property type="evidence" value="ECO:0007669"/>
    <property type="project" value="UniProtKB-ARBA"/>
</dbReference>
<dbReference type="PRINTS" id="PR00193">
    <property type="entry name" value="MYOSINHEAVY"/>
</dbReference>
<feature type="domain" description="Myosin motor" evidence="13">
    <location>
        <begin position="69"/>
        <end position="762"/>
    </location>
</feature>
<dbReference type="InterPro" id="IPR036961">
    <property type="entry name" value="Kinesin_motor_dom_sf"/>
</dbReference>
<feature type="region of interest" description="Disordered" evidence="11">
    <location>
        <begin position="1637"/>
        <end position="1658"/>
    </location>
</feature>
<dbReference type="Pfam" id="PF01843">
    <property type="entry name" value="DIL"/>
    <property type="match status" value="1"/>
</dbReference>
<keyword evidence="5 10" id="KW-0175">Coiled coil</keyword>
<protein>
    <submittedName>
        <fullName evidence="15">Unconventional myosin-Va isoform X1</fullName>
    </submittedName>
</protein>
<evidence type="ECO:0000259" key="12">
    <source>
        <dbReference type="PROSITE" id="PS51126"/>
    </source>
</evidence>
<dbReference type="SMART" id="SM00015">
    <property type="entry name" value="IQ"/>
    <property type="match status" value="6"/>
</dbReference>
<dbReference type="Gene3D" id="1.20.120.720">
    <property type="entry name" value="Myosin VI head, motor domain, U50 subdomain"/>
    <property type="match status" value="1"/>
</dbReference>
<evidence type="ECO:0000256" key="3">
    <source>
        <dbReference type="ARBA" id="ARBA00022840"/>
    </source>
</evidence>
<dbReference type="GeneID" id="105434225"/>
<evidence type="ECO:0000256" key="6">
    <source>
        <dbReference type="ARBA" id="ARBA00023123"/>
    </source>
</evidence>
<dbReference type="CDD" id="cd15470">
    <property type="entry name" value="Myo5_CBD"/>
    <property type="match status" value="1"/>
</dbReference>
<dbReference type="Pfam" id="PF00612">
    <property type="entry name" value="IQ"/>
    <property type="match status" value="3"/>
</dbReference>
<keyword evidence="14" id="KW-1185">Reference proteome</keyword>
<dbReference type="Gene3D" id="1.20.58.530">
    <property type="match status" value="1"/>
</dbReference>
<feature type="coiled-coil region" evidence="10">
    <location>
        <begin position="921"/>
        <end position="1035"/>
    </location>
</feature>
<organism evidence="14 15">
    <name type="scientific">Pogonomyrmex barbatus</name>
    <name type="common">red harvester ant</name>
    <dbReference type="NCBI Taxonomy" id="144034"/>
    <lineage>
        <taxon>Eukaryota</taxon>
        <taxon>Metazoa</taxon>
        <taxon>Ecdysozoa</taxon>
        <taxon>Arthropoda</taxon>
        <taxon>Hexapoda</taxon>
        <taxon>Insecta</taxon>
        <taxon>Pterygota</taxon>
        <taxon>Neoptera</taxon>
        <taxon>Endopterygota</taxon>
        <taxon>Hymenoptera</taxon>
        <taxon>Apocrita</taxon>
        <taxon>Aculeata</taxon>
        <taxon>Formicoidea</taxon>
        <taxon>Formicidae</taxon>
        <taxon>Myrmicinae</taxon>
        <taxon>Pogonomyrmex</taxon>
    </lineage>
</organism>
<keyword evidence="3 9" id="KW-0067">ATP-binding</keyword>
<gene>
    <name evidence="15" type="primary">LOC105434225</name>
</gene>
<comment type="similarity">
    <text evidence="1 9">Belongs to the TRAFAC class myosin-kinesin ATPase superfamily. Myosin family.</text>
</comment>
<keyword evidence="2 9" id="KW-0547">Nucleotide-binding</keyword>
<dbReference type="PANTHER" id="PTHR13140">
    <property type="entry name" value="MYOSIN"/>
    <property type="match status" value="1"/>
</dbReference>
<keyword evidence="8 9" id="KW-0009">Actin-binding</keyword>